<sequence length="169" mass="18337">MTRKKKIRTGGPLAAAKKQRQGESVNPSSSKKAGKGKASGSRHSGPAQQGTAAQAEARDKRTGSKKPISLTPVAKPATANKKTTAAPQWPPTSEKAMLAALQAFEQDASFMAQLDTLEQGGVLPTEQQDDFNQKLERYDWLLEQLDPDGDDDDWDDLSEQGKSLKDEWS</sequence>
<name>A0A8J6R1M5_9GAMM</name>
<evidence type="ECO:0000256" key="3">
    <source>
        <dbReference type="SAM" id="MobiDB-lite"/>
    </source>
</evidence>
<dbReference type="AlphaFoldDB" id="A0A8J6R1M5"/>
<feature type="region of interest" description="Disordered" evidence="3">
    <location>
        <begin position="1"/>
        <end position="93"/>
    </location>
</feature>
<dbReference type="Proteomes" id="UP000638014">
    <property type="component" value="Unassembled WGS sequence"/>
</dbReference>
<evidence type="ECO:0000313" key="4">
    <source>
        <dbReference type="EMBL" id="MBD1387880.1"/>
    </source>
</evidence>
<dbReference type="Pfam" id="PF04220">
    <property type="entry name" value="YihI"/>
    <property type="match status" value="1"/>
</dbReference>
<evidence type="ECO:0000256" key="2">
    <source>
        <dbReference type="ARBA" id="ARBA00022517"/>
    </source>
</evidence>
<feature type="region of interest" description="Disordered" evidence="3">
    <location>
        <begin position="144"/>
        <end position="169"/>
    </location>
</feature>
<keyword evidence="5" id="KW-1185">Reference proteome</keyword>
<protein>
    <submittedName>
        <fullName evidence="4">GTPase-activating protein</fullName>
    </submittedName>
</protein>
<evidence type="ECO:0000313" key="5">
    <source>
        <dbReference type="Proteomes" id="UP000638014"/>
    </source>
</evidence>
<evidence type="ECO:0000256" key="1">
    <source>
        <dbReference type="ARBA" id="ARBA00022468"/>
    </source>
</evidence>
<gene>
    <name evidence="4" type="ORF">IC617_00420</name>
</gene>
<organism evidence="4 5">
    <name type="scientific">Neiella litorisoli</name>
    <dbReference type="NCBI Taxonomy" id="2771431"/>
    <lineage>
        <taxon>Bacteria</taxon>
        <taxon>Pseudomonadati</taxon>
        <taxon>Pseudomonadota</taxon>
        <taxon>Gammaproteobacteria</taxon>
        <taxon>Alteromonadales</taxon>
        <taxon>Echinimonadaceae</taxon>
        <taxon>Neiella</taxon>
    </lineage>
</organism>
<proteinExistence type="predicted"/>
<keyword evidence="2" id="KW-0690">Ribosome biogenesis</keyword>
<feature type="compositionally biased region" description="Low complexity" evidence="3">
    <location>
        <begin position="28"/>
        <end position="41"/>
    </location>
</feature>
<feature type="compositionally biased region" description="Acidic residues" evidence="3">
    <location>
        <begin position="145"/>
        <end position="158"/>
    </location>
</feature>
<dbReference type="GO" id="GO:0042254">
    <property type="term" value="P:ribosome biogenesis"/>
    <property type="evidence" value="ECO:0007669"/>
    <property type="project" value="UniProtKB-KW"/>
</dbReference>
<dbReference type="EMBL" id="JACXAF010000001">
    <property type="protein sequence ID" value="MBD1387880.1"/>
    <property type="molecule type" value="Genomic_DNA"/>
</dbReference>
<reference evidence="4" key="1">
    <citation type="submission" date="2020-09" db="EMBL/GenBank/DDBJ databases">
        <title>A novel bacterium of genus Neiella, isolated from South China Sea.</title>
        <authorList>
            <person name="Huang H."/>
            <person name="Mo K."/>
            <person name="Hu Y."/>
        </authorList>
    </citation>
    <scope>NUCLEOTIDE SEQUENCE</scope>
    <source>
        <strain evidence="4">HB171785</strain>
    </source>
</reference>
<accession>A0A8J6R1M5</accession>
<dbReference type="InterPro" id="IPR007336">
    <property type="entry name" value="YihI"/>
</dbReference>
<dbReference type="GO" id="GO:0005096">
    <property type="term" value="F:GTPase activator activity"/>
    <property type="evidence" value="ECO:0007669"/>
    <property type="project" value="UniProtKB-KW"/>
</dbReference>
<feature type="compositionally biased region" description="Low complexity" evidence="3">
    <location>
        <begin position="71"/>
        <end position="87"/>
    </location>
</feature>
<comment type="caution">
    <text evidence="4">The sequence shown here is derived from an EMBL/GenBank/DDBJ whole genome shotgun (WGS) entry which is preliminary data.</text>
</comment>
<keyword evidence="1" id="KW-0343">GTPase activation</keyword>
<dbReference type="RefSeq" id="WP_191143015.1">
    <property type="nucleotide sequence ID" value="NZ_JACXAF010000001.1"/>
</dbReference>